<evidence type="ECO:0000313" key="2">
    <source>
        <dbReference type="Proteomes" id="UP000639004"/>
    </source>
</evidence>
<accession>A0ABS0TYH7</accession>
<dbReference type="RefSeq" id="WP_198642623.1">
    <property type="nucleotide sequence ID" value="NZ_JAEHSL010000035.1"/>
</dbReference>
<organism evidence="1 2">
    <name type="scientific">Serratia proteamaculans</name>
    <dbReference type="NCBI Taxonomy" id="28151"/>
    <lineage>
        <taxon>Bacteria</taxon>
        <taxon>Pseudomonadati</taxon>
        <taxon>Pseudomonadota</taxon>
        <taxon>Gammaproteobacteria</taxon>
        <taxon>Enterobacterales</taxon>
        <taxon>Yersiniaceae</taxon>
        <taxon>Serratia</taxon>
    </lineage>
</organism>
<proteinExistence type="predicted"/>
<evidence type="ECO:0000313" key="1">
    <source>
        <dbReference type="EMBL" id="MBI6183430.1"/>
    </source>
</evidence>
<dbReference type="EMBL" id="JAEHSL010000035">
    <property type="protein sequence ID" value="MBI6183430.1"/>
    <property type="molecule type" value="Genomic_DNA"/>
</dbReference>
<sequence>MKVCLGVVDMPYDYGDNPGATTGEVAQELENNYQLFTHFWEEHQGSIVPEVGEALAYAIINHIKHGAPLAGREMLGETMRTFNIFLEREEMAGLSVDGVPTQAALQGKNSRLKKGHGPRRPSFIDGGLFKTSFIAWIDNDAES</sequence>
<gene>
    <name evidence="1" type="ORF">JEQ07_23925</name>
</gene>
<name>A0ABS0TYH7_SERPR</name>
<protein>
    <submittedName>
        <fullName evidence="1">Uncharacterized protein</fullName>
    </submittedName>
</protein>
<reference evidence="1 2" key="1">
    <citation type="submission" date="2020-12" db="EMBL/GenBank/DDBJ databases">
        <title>Enhanced detection system for hospital associated transmission using whole genome sequencing surveillance.</title>
        <authorList>
            <person name="Harrison L.H."/>
            <person name="Van Tyne D."/>
            <person name="Marsh J.W."/>
            <person name="Griffith M.P."/>
            <person name="Snyder D.J."/>
            <person name="Cooper V.S."/>
            <person name="Mustapha M."/>
        </authorList>
    </citation>
    <scope>NUCLEOTIDE SEQUENCE [LARGE SCALE GENOMIC DNA]</scope>
    <source>
        <strain evidence="1 2">SER00238</strain>
    </source>
</reference>
<comment type="caution">
    <text evidence="1">The sequence shown here is derived from an EMBL/GenBank/DDBJ whole genome shotgun (WGS) entry which is preliminary data.</text>
</comment>
<keyword evidence="2" id="KW-1185">Reference proteome</keyword>
<dbReference type="Proteomes" id="UP000639004">
    <property type="component" value="Unassembled WGS sequence"/>
</dbReference>